<dbReference type="NCBIfam" id="TIGR00451">
    <property type="entry name" value="unchar_dom_2"/>
    <property type="match status" value="1"/>
</dbReference>
<dbReference type="FunFam" id="3.40.1160.10:FF:000006">
    <property type="entry name" value="Glutamate 5-kinase"/>
    <property type="match status" value="1"/>
</dbReference>
<proteinExistence type="predicted"/>
<dbReference type="PROSITE" id="PS00902">
    <property type="entry name" value="GLUTAMATE_5_KINASE"/>
    <property type="match status" value="1"/>
</dbReference>
<evidence type="ECO:0000256" key="2">
    <source>
        <dbReference type="ARBA" id="ARBA00022605"/>
    </source>
</evidence>
<evidence type="ECO:0000256" key="5">
    <source>
        <dbReference type="ARBA" id="ARBA00022741"/>
    </source>
</evidence>
<feature type="domain" description="PUA" evidence="8">
    <location>
        <begin position="150"/>
        <end position="232"/>
    </location>
</feature>
<keyword evidence="3" id="KW-0641">Proline biosynthesis</keyword>
<dbReference type="SUPFAM" id="SSF88697">
    <property type="entry name" value="PUA domain-like"/>
    <property type="match status" value="1"/>
</dbReference>
<evidence type="ECO:0000256" key="7">
    <source>
        <dbReference type="ARBA" id="ARBA00022840"/>
    </source>
</evidence>
<dbReference type="InterPro" id="IPR036393">
    <property type="entry name" value="AceGlu_kinase-like_sf"/>
</dbReference>
<keyword evidence="4 9" id="KW-0808">Transferase</keyword>
<dbReference type="Pfam" id="PF00696">
    <property type="entry name" value="AA_kinase"/>
    <property type="match status" value="1"/>
</dbReference>
<evidence type="ECO:0000259" key="8">
    <source>
        <dbReference type="SMART" id="SM00359"/>
    </source>
</evidence>
<keyword evidence="6 9" id="KW-0418">Kinase</keyword>
<dbReference type="InterPro" id="IPR001048">
    <property type="entry name" value="Asp/Glu/Uridylate_kinase"/>
</dbReference>
<dbReference type="GO" id="GO:0004349">
    <property type="term" value="F:glutamate 5-kinase activity"/>
    <property type="evidence" value="ECO:0007669"/>
    <property type="project" value="UniProtKB-EC"/>
</dbReference>
<keyword evidence="5" id="KW-0547">Nucleotide-binding</keyword>
<dbReference type="EMBL" id="VSSQ01051687">
    <property type="protein sequence ID" value="MPN05779.1"/>
    <property type="molecule type" value="Genomic_DNA"/>
</dbReference>
<dbReference type="GO" id="GO:0005524">
    <property type="term" value="F:ATP binding"/>
    <property type="evidence" value="ECO:0007669"/>
    <property type="project" value="UniProtKB-KW"/>
</dbReference>
<dbReference type="Pfam" id="PF01472">
    <property type="entry name" value="PUA"/>
    <property type="match status" value="1"/>
</dbReference>
<dbReference type="PANTHER" id="PTHR43654">
    <property type="entry name" value="GLUTAMATE 5-KINASE"/>
    <property type="match status" value="1"/>
</dbReference>
<dbReference type="SMART" id="SM00359">
    <property type="entry name" value="PUA"/>
    <property type="match status" value="1"/>
</dbReference>
<gene>
    <name evidence="9" type="primary">proB_34</name>
    <name evidence="9" type="ORF">SDC9_153032</name>
</gene>
<dbReference type="AlphaFoldDB" id="A0A645EX70"/>
<dbReference type="InterPro" id="IPR001057">
    <property type="entry name" value="Glu/AcGlu_kinase"/>
</dbReference>
<protein>
    <submittedName>
        <fullName evidence="9">Glutamate 5-kinase</fullName>
        <ecNumber evidence="9">2.7.2.11</ecNumber>
    </submittedName>
</protein>
<dbReference type="GO" id="GO:0008652">
    <property type="term" value="P:amino acid biosynthetic process"/>
    <property type="evidence" value="ECO:0007669"/>
    <property type="project" value="UniProtKB-KW"/>
</dbReference>
<keyword evidence="2" id="KW-0028">Amino-acid biosynthesis</keyword>
<evidence type="ECO:0000256" key="1">
    <source>
        <dbReference type="ARBA" id="ARBA00022490"/>
    </source>
</evidence>
<organism evidence="9">
    <name type="scientific">bioreactor metagenome</name>
    <dbReference type="NCBI Taxonomy" id="1076179"/>
    <lineage>
        <taxon>unclassified sequences</taxon>
        <taxon>metagenomes</taxon>
        <taxon>ecological metagenomes</taxon>
    </lineage>
</organism>
<accession>A0A645EX70</accession>
<name>A0A645EX70_9ZZZZ</name>
<dbReference type="NCBIfam" id="TIGR01027">
    <property type="entry name" value="proB"/>
    <property type="match status" value="1"/>
</dbReference>
<dbReference type="InterPro" id="IPR011529">
    <property type="entry name" value="Glu_5kinase"/>
</dbReference>
<dbReference type="InterPro" id="IPR019797">
    <property type="entry name" value="Glutamate_5-kinase_CS"/>
</dbReference>
<reference evidence="9" key="1">
    <citation type="submission" date="2019-08" db="EMBL/GenBank/DDBJ databases">
        <authorList>
            <person name="Kucharzyk K."/>
            <person name="Murdoch R.W."/>
            <person name="Higgins S."/>
            <person name="Loffler F."/>
        </authorList>
    </citation>
    <scope>NUCLEOTIDE SEQUENCE</scope>
</reference>
<dbReference type="InterPro" id="IPR005715">
    <property type="entry name" value="Glu_5kinase/COase_Synthase"/>
</dbReference>
<dbReference type="InterPro" id="IPR002478">
    <property type="entry name" value="PUA"/>
</dbReference>
<evidence type="ECO:0000313" key="9">
    <source>
        <dbReference type="EMBL" id="MPN05779.1"/>
    </source>
</evidence>
<dbReference type="PROSITE" id="PS50890">
    <property type="entry name" value="PUA"/>
    <property type="match status" value="1"/>
</dbReference>
<sequence length="240" mass="25240">MPIINENDTVATDEIRFGDNDALSAQVASLIEADLLLLLTDQEGLYDADPRSHPQAQLVHEVGAEPIPAELWQAVGGSSTGLGTGGMVTKLQAADLARHGGAAVVIARGSLENIILRICQGEAIGTHFTPVMNKLEGRKKRILAGSRSKAELVIDDGAVKALARGGSLLPAGVVRVNGKFERGDAIRVVSLEQNAVAIGLSNYSAADVQKIIGHKSGEIQAALGYTFGDEVIHRDHMALL</sequence>
<dbReference type="GO" id="GO:0003723">
    <property type="term" value="F:RNA binding"/>
    <property type="evidence" value="ECO:0007669"/>
    <property type="project" value="InterPro"/>
</dbReference>
<evidence type="ECO:0000256" key="4">
    <source>
        <dbReference type="ARBA" id="ARBA00022679"/>
    </source>
</evidence>
<evidence type="ECO:0000256" key="6">
    <source>
        <dbReference type="ARBA" id="ARBA00022777"/>
    </source>
</evidence>
<dbReference type="Gene3D" id="2.30.130.10">
    <property type="entry name" value="PUA domain"/>
    <property type="match status" value="1"/>
</dbReference>
<dbReference type="GO" id="GO:0005829">
    <property type="term" value="C:cytosol"/>
    <property type="evidence" value="ECO:0007669"/>
    <property type="project" value="TreeGrafter"/>
</dbReference>
<keyword evidence="7" id="KW-0067">ATP-binding</keyword>
<dbReference type="InterPro" id="IPR004521">
    <property type="entry name" value="Uncharacterised_CHP00451"/>
</dbReference>
<dbReference type="Gene3D" id="3.40.1160.10">
    <property type="entry name" value="Acetylglutamate kinase-like"/>
    <property type="match status" value="1"/>
</dbReference>
<comment type="caution">
    <text evidence="9">The sequence shown here is derived from an EMBL/GenBank/DDBJ whole genome shotgun (WGS) entry which is preliminary data.</text>
</comment>
<evidence type="ECO:0000256" key="3">
    <source>
        <dbReference type="ARBA" id="ARBA00022650"/>
    </source>
</evidence>
<keyword evidence="1" id="KW-0963">Cytoplasm</keyword>
<dbReference type="PRINTS" id="PR00474">
    <property type="entry name" value="GLU5KINASE"/>
</dbReference>
<dbReference type="PIRSF" id="PIRSF000729">
    <property type="entry name" value="GK"/>
    <property type="match status" value="1"/>
</dbReference>
<dbReference type="SUPFAM" id="SSF53633">
    <property type="entry name" value="Carbamate kinase-like"/>
    <property type="match status" value="1"/>
</dbReference>
<dbReference type="PANTHER" id="PTHR43654:SF1">
    <property type="entry name" value="ISOPENTENYL PHOSPHATE KINASE"/>
    <property type="match status" value="1"/>
</dbReference>
<dbReference type="InterPro" id="IPR036974">
    <property type="entry name" value="PUA_sf"/>
</dbReference>
<dbReference type="CDD" id="cd21157">
    <property type="entry name" value="PUA_G5K"/>
    <property type="match status" value="1"/>
</dbReference>
<dbReference type="InterPro" id="IPR015947">
    <property type="entry name" value="PUA-like_sf"/>
</dbReference>
<dbReference type="EC" id="2.7.2.11" evidence="9"/>